<dbReference type="RefSeq" id="WP_377303409.1">
    <property type="nucleotide sequence ID" value="NZ_CP180191.1"/>
</dbReference>
<sequence>MSADRLTDATRRRMLLAACGLAALPSTAVWAQSPAGKSVSRAKPGHVAVELMAEVASVQPGRPFWLGLSMLHDEKWHTYWKNPGDAGIPPTFAWTLPAGLRVGEIEWPHPYRYPVGRLASYGYEGLHLLPVLAFPDRSLKPGTDLTIKLSADWLVCKESCIPEAAELSISLPVRSEAPAPGPAAARFADARSRLPRPVDGASGEARFEVAGRGIDVVLKLPQALTGAGELFFDREDFIEPGVTPQVSAQAGGVRWRSQTTSNGRRLAPQSLRAVWVPERPPAAGPRAVRLEIRLLAQSG</sequence>
<dbReference type="Proteomes" id="UP001595556">
    <property type="component" value="Unassembled WGS sequence"/>
</dbReference>
<gene>
    <name evidence="3" type="ORF">ACFOEN_09730</name>
</gene>
<organism evidence="3 4">
    <name type="scientific">Piscinibacterium candidicorallinum</name>
    <dbReference type="NCBI Taxonomy" id="1793872"/>
    <lineage>
        <taxon>Bacteria</taxon>
        <taxon>Pseudomonadati</taxon>
        <taxon>Pseudomonadota</taxon>
        <taxon>Betaproteobacteria</taxon>
        <taxon>Burkholderiales</taxon>
        <taxon>Piscinibacterium</taxon>
    </lineage>
</organism>
<feature type="signal peptide" evidence="1">
    <location>
        <begin position="1"/>
        <end position="31"/>
    </location>
</feature>
<dbReference type="Pfam" id="PF11412">
    <property type="entry name" value="DsbD_N"/>
    <property type="match status" value="1"/>
</dbReference>
<protein>
    <submittedName>
        <fullName evidence="3">Protein-disulfide reductase DsbD domain-containing protein</fullName>
    </submittedName>
</protein>
<feature type="domain" description="Thiol:disulfide interchange protein DsbD N-terminal" evidence="2">
    <location>
        <begin position="57"/>
        <end position="168"/>
    </location>
</feature>
<evidence type="ECO:0000313" key="4">
    <source>
        <dbReference type="Proteomes" id="UP001595556"/>
    </source>
</evidence>
<dbReference type="InterPro" id="IPR028250">
    <property type="entry name" value="DsbDN"/>
</dbReference>
<accession>A0ABV7H7B5</accession>
<evidence type="ECO:0000256" key="1">
    <source>
        <dbReference type="SAM" id="SignalP"/>
    </source>
</evidence>
<keyword evidence="4" id="KW-1185">Reference proteome</keyword>
<proteinExistence type="predicted"/>
<comment type="caution">
    <text evidence="3">The sequence shown here is derived from an EMBL/GenBank/DDBJ whole genome shotgun (WGS) entry which is preliminary data.</text>
</comment>
<reference evidence="4" key="1">
    <citation type="journal article" date="2019" name="Int. J. Syst. Evol. Microbiol.">
        <title>The Global Catalogue of Microorganisms (GCM) 10K type strain sequencing project: providing services to taxonomists for standard genome sequencing and annotation.</title>
        <authorList>
            <consortium name="The Broad Institute Genomics Platform"/>
            <consortium name="The Broad Institute Genome Sequencing Center for Infectious Disease"/>
            <person name="Wu L."/>
            <person name="Ma J."/>
        </authorList>
    </citation>
    <scope>NUCLEOTIDE SEQUENCE [LARGE SCALE GENOMIC DNA]</scope>
    <source>
        <strain evidence="4">KCTC 52168</strain>
    </source>
</reference>
<evidence type="ECO:0000313" key="3">
    <source>
        <dbReference type="EMBL" id="MFC3147922.1"/>
    </source>
</evidence>
<feature type="chain" id="PRO_5045534052" evidence="1">
    <location>
        <begin position="32"/>
        <end position="299"/>
    </location>
</feature>
<evidence type="ECO:0000259" key="2">
    <source>
        <dbReference type="Pfam" id="PF11412"/>
    </source>
</evidence>
<keyword evidence="1" id="KW-0732">Signal</keyword>
<name>A0ABV7H7B5_9BURK</name>
<dbReference type="EMBL" id="JBHRTI010000004">
    <property type="protein sequence ID" value="MFC3147922.1"/>
    <property type="molecule type" value="Genomic_DNA"/>
</dbReference>